<keyword evidence="1" id="KW-0812">Transmembrane</keyword>
<organism evidence="2 3">
    <name type="scientific">Modicella reniformis</name>
    <dbReference type="NCBI Taxonomy" id="1440133"/>
    <lineage>
        <taxon>Eukaryota</taxon>
        <taxon>Fungi</taxon>
        <taxon>Fungi incertae sedis</taxon>
        <taxon>Mucoromycota</taxon>
        <taxon>Mortierellomycotina</taxon>
        <taxon>Mortierellomycetes</taxon>
        <taxon>Mortierellales</taxon>
        <taxon>Mortierellaceae</taxon>
        <taxon>Modicella</taxon>
    </lineage>
</organism>
<dbReference type="EMBL" id="JAAAHW010007825">
    <property type="protein sequence ID" value="KAF9946176.1"/>
    <property type="molecule type" value="Genomic_DNA"/>
</dbReference>
<gene>
    <name evidence="2" type="ORF">BGZ65_010003</name>
</gene>
<keyword evidence="1" id="KW-0472">Membrane</keyword>
<dbReference type="AlphaFoldDB" id="A0A9P6ISW9"/>
<dbReference type="Proteomes" id="UP000749646">
    <property type="component" value="Unassembled WGS sequence"/>
</dbReference>
<reference evidence="2" key="1">
    <citation type="journal article" date="2020" name="Fungal Divers.">
        <title>Resolving the Mortierellaceae phylogeny through synthesis of multi-gene phylogenetics and phylogenomics.</title>
        <authorList>
            <person name="Vandepol N."/>
            <person name="Liber J."/>
            <person name="Desiro A."/>
            <person name="Na H."/>
            <person name="Kennedy M."/>
            <person name="Barry K."/>
            <person name="Grigoriev I.V."/>
            <person name="Miller A.N."/>
            <person name="O'Donnell K."/>
            <person name="Stajich J.E."/>
            <person name="Bonito G."/>
        </authorList>
    </citation>
    <scope>NUCLEOTIDE SEQUENCE</scope>
    <source>
        <strain evidence="2">MES-2147</strain>
    </source>
</reference>
<keyword evidence="3" id="KW-1185">Reference proteome</keyword>
<keyword evidence="1" id="KW-1133">Transmembrane helix</keyword>
<evidence type="ECO:0000313" key="3">
    <source>
        <dbReference type="Proteomes" id="UP000749646"/>
    </source>
</evidence>
<evidence type="ECO:0000313" key="2">
    <source>
        <dbReference type="EMBL" id="KAF9946176.1"/>
    </source>
</evidence>
<sequence length="158" mass="17740">MVMMSKINEYIQEASGTKISFRAIINQIQSDDVYNMYKEGVANDNFRSLFDSLKLEGFSFDDIQIDNVLLLRFDEKGVKCNAFRETISEDVQAQKKACVVFGKDISADNDDLKFYQKALLFLGSPVILAGGIVVGTIFGLYSASRFTIKSVQNVFSEE</sequence>
<comment type="caution">
    <text evidence="2">The sequence shown here is derived from an EMBL/GenBank/DDBJ whole genome shotgun (WGS) entry which is preliminary data.</text>
</comment>
<feature type="transmembrane region" description="Helical" evidence="1">
    <location>
        <begin position="119"/>
        <end position="141"/>
    </location>
</feature>
<proteinExistence type="predicted"/>
<protein>
    <submittedName>
        <fullName evidence="2">Uncharacterized protein</fullName>
    </submittedName>
</protein>
<name>A0A9P6ISW9_9FUNG</name>
<evidence type="ECO:0000256" key="1">
    <source>
        <dbReference type="SAM" id="Phobius"/>
    </source>
</evidence>
<dbReference type="OrthoDB" id="10693610at2759"/>
<accession>A0A9P6ISW9</accession>